<dbReference type="HOGENOM" id="CLU_108859_2_1_9"/>
<dbReference type="Proteomes" id="UP000027142">
    <property type="component" value="Chromosome"/>
</dbReference>
<gene>
    <name evidence="3" type="ORF">BleG1_1085</name>
</gene>
<dbReference type="PROSITE" id="PS51186">
    <property type="entry name" value="GNAT"/>
    <property type="match status" value="1"/>
</dbReference>
<dbReference type="eggNOG" id="COG0456">
    <property type="taxonomic scope" value="Bacteria"/>
</dbReference>
<organism evidence="3 4">
    <name type="scientific">Shouchella lehensis G1</name>
    <dbReference type="NCBI Taxonomy" id="1246626"/>
    <lineage>
        <taxon>Bacteria</taxon>
        <taxon>Bacillati</taxon>
        <taxon>Bacillota</taxon>
        <taxon>Bacilli</taxon>
        <taxon>Bacillales</taxon>
        <taxon>Bacillaceae</taxon>
        <taxon>Shouchella</taxon>
    </lineage>
</organism>
<name>A0A060LZF0_9BACI</name>
<dbReference type="InterPro" id="IPR000182">
    <property type="entry name" value="GNAT_dom"/>
</dbReference>
<dbReference type="KEGG" id="ble:BleG1_1085"/>
<accession>A0A060LZF0</accession>
<evidence type="ECO:0000313" key="4">
    <source>
        <dbReference type="Proteomes" id="UP000027142"/>
    </source>
</evidence>
<dbReference type="GO" id="GO:0008080">
    <property type="term" value="F:N-acetyltransferase activity"/>
    <property type="evidence" value="ECO:0007669"/>
    <property type="project" value="InterPro"/>
</dbReference>
<dbReference type="PANTHER" id="PTHR13947:SF37">
    <property type="entry name" value="LD18367P"/>
    <property type="match status" value="1"/>
</dbReference>
<sequence length="150" mass="17127">MTIRQLHPNEVVPYDLLLLADPNKEIVDSYIKQGSFYVHEQKGQHIGCYVMIQTRPETIEIVNVAVKEALHGNGYGKALVLHAIETAKQAGYKTVEIGTSNSGIHQIALYQKCGFRLEWIDRGFFLRHYEEAIWENGIQAVDMVRMAIHF</sequence>
<keyword evidence="4" id="KW-1185">Reference proteome</keyword>
<dbReference type="Pfam" id="PF00583">
    <property type="entry name" value="Acetyltransf_1"/>
    <property type="match status" value="1"/>
</dbReference>
<protein>
    <submittedName>
        <fullName evidence="3">N-acetyltransferase</fullName>
    </submittedName>
</protein>
<dbReference type="RefSeq" id="WP_038478081.1">
    <property type="nucleotide sequence ID" value="NZ_CP003923.1"/>
</dbReference>
<dbReference type="Gene3D" id="3.40.630.30">
    <property type="match status" value="1"/>
</dbReference>
<dbReference type="CDD" id="cd04301">
    <property type="entry name" value="NAT_SF"/>
    <property type="match status" value="1"/>
</dbReference>
<dbReference type="PATRIC" id="fig|1246626.3.peg.1088"/>
<proteinExistence type="predicted"/>
<evidence type="ECO:0000313" key="3">
    <source>
        <dbReference type="EMBL" id="AIC93688.1"/>
    </source>
</evidence>
<keyword evidence="1 3" id="KW-0808">Transferase</keyword>
<dbReference type="EMBL" id="CP003923">
    <property type="protein sequence ID" value="AIC93688.1"/>
    <property type="molecule type" value="Genomic_DNA"/>
</dbReference>
<evidence type="ECO:0000256" key="1">
    <source>
        <dbReference type="ARBA" id="ARBA00022679"/>
    </source>
</evidence>
<dbReference type="OrthoDB" id="162775at2"/>
<dbReference type="InterPro" id="IPR050769">
    <property type="entry name" value="NAT_camello-type"/>
</dbReference>
<reference evidence="3 4" key="1">
    <citation type="journal article" date="2014" name="Gene">
        <title>A comparative genomic analysis of the alkalitolerant soil bacterium Bacillus lehensis G1.</title>
        <authorList>
            <person name="Noor Y.M."/>
            <person name="Samsulrizal N.H."/>
            <person name="Jema'on N.A."/>
            <person name="Low K.O."/>
            <person name="Ramli A.N."/>
            <person name="Alias N.I."/>
            <person name="Damis S.I."/>
            <person name="Fuzi S.F."/>
            <person name="Isa M.N."/>
            <person name="Murad A.M."/>
            <person name="Raih M.F."/>
            <person name="Bakar F.D."/>
            <person name="Najimudin N."/>
            <person name="Mahadi N.M."/>
            <person name="Illias R.M."/>
        </authorList>
    </citation>
    <scope>NUCLEOTIDE SEQUENCE [LARGE SCALE GENOMIC DNA]</scope>
    <source>
        <strain evidence="3 4">G1</strain>
    </source>
</reference>
<evidence type="ECO:0000259" key="2">
    <source>
        <dbReference type="PROSITE" id="PS51186"/>
    </source>
</evidence>
<feature type="domain" description="N-acetyltransferase" evidence="2">
    <location>
        <begin position="1"/>
        <end position="136"/>
    </location>
</feature>
<dbReference type="SUPFAM" id="SSF55729">
    <property type="entry name" value="Acyl-CoA N-acyltransferases (Nat)"/>
    <property type="match status" value="1"/>
</dbReference>
<dbReference type="AlphaFoldDB" id="A0A060LZF0"/>
<dbReference type="PANTHER" id="PTHR13947">
    <property type="entry name" value="GNAT FAMILY N-ACETYLTRANSFERASE"/>
    <property type="match status" value="1"/>
</dbReference>
<dbReference type="InterPro" id="IPR016181">
    <property type="entry name" value="Acyl_CoA_acyltransferase"/>
</dbReference>
<dbReference type="STRING" id="1246626.BleG1_1085"/>